<dbReference type="STRING" id="1196324.A374_06116"/>
<dbReference type="PANTHER" id="PTHR38600:SF2">
    <property type="entry name" value="SLL0088 PROTEIN"/>
    <property type="match status" value="1"/>
</dbReference>
<accession>I8J320</accession>
<evidence type="ECO:0000313" key="2">
    <source>
        <dbReference type="Proteomes" id="UP000004080"/>
    </source>
</evidence>
<organism evidence="1 2">
    <name type="scientific">Fictibacillus macauensis ZFHKF-1</name>
    <dbReference type="NCBI Taxonomy" id="1196324"/>
    <lineage>
        <taxon>Bacteria</taxon>
        <taxon>Bacillati</taxon>
        <taxon>Bacillota</taxon>
        <taxon>Bacilli</taxon>
        <taxon>Bacillales</taxon>
        <taxon>Fictibacillaceae</taxon>
        <taxon>Fictibacillus</taxon>
    </lineage>
</organism>
<dbReference type="InterPro" id="IPR036390">
    <property type="entry name" value="WH_DNA-bd_sf"/>
</dbReference>
<protein>
    <submittedName>
        <fullName evidence="1">DeoR family transcriptional regulator</fullName>
    </submittedName>
</protein>
<reference evidence="1 2" key="1">
    <citation type="journal article" date="2012" name="J. Bacteriol.">
        <title>Genome of Bacillus macauensis ZFHKF-1, a Long-Chain-Forming Bacterium.</title>
        <authorList>
            <person name="Cai L."/>
            <person name="Zhang T."/>
        </authorList>
    </citation>
    <scope>NUCLEOTIDE SEQUENCE [LARGE SCALE GENOMIC DNA]</scope>
    <source>
        <strain evidence="1 2">ZFHKF-1</strain>
    </source>
</reference>
<dbReference type="Proteomes" id="UP000004080">
    <property type="component" value="Unassembled WGS sequence"/>
</dbReference>
<sequence length="218" mass="25026">MSTRTSTKEKLLQLLKKEQQSTVALLAKHMGITEMAVRKHLNVLDRDGLLQVQEMKQPMGRPIAVFSLSAKGKAQFPNNYETLTTELLNDLEALHGQDTIHYLLQQRSARQKDSYSRELASLSFAERVEKLASLQDARGYMTELREEDEHTYELIEYNCPIFAVANQYKKACHCETEMFQHVLDTPHVTRTTCRADNGDHCRFRITAPAHKEHDQHGS</sequence>
<name>I8J320_9BACL</name>
<dbReference type="eggNOG" id="COG2345">
    <property type="taxonomic scope" value="Bacteria"/>
</dbReference>
<evidence type="ECO:0000313" key="1">
    <source>
        <dbReference type="EMBL" id="EIT86151.1"/>
    </source>
</evidence>
<dbReference type="SUPFAM" id="SSF46785">
    <property type="entry name" value="Winged helix' DNA-binding domain"/>
    <property type="match status" value="1"/>
</dbReference>
<dbReference type="PATRIC" id="fig|1196324.3.peg.1249"/>
<dbReference type="Pfam" id="PF13412">
    <property type="entry name" value="HTH_24"/>
    <property type="match status" value="1"/>
</dbReference>
<dbReference type="AlphaFoldDB" id="I8J320"/>
<keyword evidence="2" id="KW-1185">Reference proteome</keyword>
<proteinExistence type="predicted"/>
<dbReference type="Gene3D" id="1.10.10.10">
    <property type="entry name" value="Winged helix-like DNA-binding domain superfamily/Winged helix DNA-binding domain"/>
    <property type="match status" value="1"/>
</dbReference>
<dbReference type="InterPro" id="IPR036388">
    <property type="entry name" value="WH-like_DNA-bd_sf"/>
</dbReference>
<comment type="caution">
    <text evidence="1">The sequence shown here is derived from an EMBL/GenBank/DDBJ whole genome shotgun (WGS) entry which is preliminary data.</text>
</comment>
<dbReference type="RefSeq" id="WP_007201320.1">
    <property type="nucleotide sequence ID" value="NZ_AKKV01000022.1"/>
</dbReference>
<dbReference type="PANTHER" id="PTHR38600">
    <property type="entry name" value="TRANSCRIPTIONAL REGULATORY PROTEIN"/>
    <property type="match status" value="1"/>
</dbReference>
<gene>
    <name evidence="1" type="ORF">A374_06116</name>
</gene>
<dbReference type="EMBL" id="AKKV01000022">
    <property type="protein sequence ID" value="EIT86151.1"/>
    <property type="molecule type" value="Genomic_DNA"/>
</dbReference>
<dbReference type="OrthoDB" id="155998at2"/>